<dbReference type="STRING" id="1618570.UT08_C0003G0025"/>
<dbReference type="AlphaFoldDB" id="A0A0G0L4B7"/>
<dbReference type="SUPFAM" id="SSF56752">
    <property type="entry name" value="D-aminoacid aminotransferase-like PLP-dependent enzymes"/>
    <property type="match status" value="1"/>
</dbReference>
<reference evidence="1 2" key="1">
    <citation type="journal article" date="2015" name="Nature">
        <title>rRNA introns, odd ribosomes, and small enigmatic genomes across a large radiation of phyla.</title>
        <authorList>
            <person name="Brown C.T."/>
            <person name="Hug L.A."/>
            <person name="Thomas B.C."/>
            <person name="Sharon I."/>
            <person name="Castelle C.J."/>
            <person name="Singh A."/>
            <person name="Wilkins M.J."/>
            <person name="Williams K.H."/>
            <person name="Banfield J.F."/>
        </authorList>
    </citation>
    <scope>NUCLEOTIDE SEQUENCE [LARGE SCALE GENOMIC DNA]</scope>
</reference>
<evidence type="ECO:0000313" key="1">
    <source>
        <dbReference type="EMBL" id="KKQ85862.1"/>
    </source>
</evidence>
<protein>
    <submittedName>
        <fullName evidence="1">Uncharacterized protein</fullName>
    </submittedName>
</protein>
<dbReference type="InterPro" id="IPR036038">
    <property type="entry name" value="Aminotransferase-like"/>
</dbReference>
<dbReference type="Gene3D" id="3.30.470.10">
    <property type="match status" value="1"/>
</dbReference>
<dbReference type="Proteomes" id="UP000034081">
    <property type="component" value="Unassembled WGS sequence"/>
</dbReference>
<sequence>MTLIQECLIENKNLPPLQNRISEYLPIKYNLDQYPVPGPDELDQRERLNKGFPGSEYILKYSPLEGKLVIVPPHHNLAKSVHTPSGDYAQLIFEGLSAEPIIEDGSIEAANLVLWEPRIGRLKRSIKGMNLNPEFNIDDFVQGIKDLISILGPDITNNGTRAYVRPHIYRAGGMAGVTPATDAIIDGGVWAWNWPDYIKKGASESGIKVVALTDAKRTSPVRAKEAAGYNRGGEFKRRKEEFDADEVIFFAPFKFDRNFPEVYESNTDEDLSDSVFSDGSGEELMLVRKDGLVLYLPMSVNRLGGTTLSSVIAYLTTEKNGYYAQESFFGPEEVFNECYSLLMLGNAAKILPVNELVVANSSNSVLQSGTLPINDKARWLIERFENELTGKVSASDPQLLTPVEFSPEAREILD</sequence>
<name>A0A0G0L4B7_9BACT</name>
<dbReference type="InterPro" id="IPR043131">
    <property type="entry name" value="BCAT-like_N"/>
</dbReference>
<gene>
    <name evidence="1" type="ORF">UT08_C0003G0025</name>
</gene>
<dbReference type="GO" id="GO:0003824">
    <property type="term" value="F:catalytic activity"/>
    <property type="evidence" value="ECO:0007669"/>
    <property type="project" value="InterPro"/>
</dbReference>
<proteinExistence type="predicted"/>
<evidence type="ECO:0000313" key="2">
    <source>
        <dbReference type="Proteomes" id="UP000034081"/>
    </source>
</evidence>
<dbReference type="EMBL" id="LBVL01000003">
    <property type="protein sequence ID" value="KKQ85862.1"/>
    <property type="molecule type" value="Genomic_DNA"/>
</dbReference>
<organism evidence="1 2">
    <name type="scientific">Candidatus Woesebacteria bacterium GW2011_GWB1_38_8</name>
    <dbReference type="NCBI Taxonomy" id="1618570"/>
    <lineage>
        <taxon>Bacteria</taxon>
        <taxon>Candidatus Woeseibacteriota</taxon>
    </lineage>
</organism>
<comment type="caution">
    <text evidence="1">The sequence shown here is derived from an EMBL/GenBank/DDBJ whole genome shotgun (WGS) entry which is preliminary data.</text>
</comment>
<dbReference type="InterPro" id="IPR043132">
    <property type="entry name" value="BCAT-like_C"/>
</dbReference>
<accession>A0A0G0L4B7</accession>
<dbReference type="Gene3D" id="3.20.10.10">
    <property type="entry name" value="D-amino Acid Aminotransferase, subunit A, domain 2"/>
    <property type="match status" value="1"/>
</dbReference>